<dbReference type="EMBL" id="SDMP01000009">
    <property type="protein sequence ID" value="RYR39589.1"/>
    <property type="molecule type" value="Genomic_DNA"/>
</dbReference>
<evidence type="ECO:0000313" key="3">
    <source>
        <dbReference type="Proteomes" id="UP000289738"/>
    </source>
</evidence>
<proteinExistence type="predicted"/>
<dbReference type="InterPro" id="IPR019557">
    <property type="entry name" value="AminoTfrase-like_pln_mobile"/>
</dbReference>
<name>A0A445BLN7_ARAHY</name>
<dbReference type="AlphaFoldDB" id="A0A445BLN7"/>
<dbReference type="Pfam" id="PF10536">
    <property type="entry name" value="PMD"/>
    <property type="match status" value="1"/>
</dbReference>
<feature type="domain" description="Aminotransferase-like plant mobile" evidence="1">
    <location>
        <begin position="5"/>
        <end position="249"/>
    </location>
</feature>
<evidence type="ECO:0000313" key="2">
    <source>
        <dbReference type="EMBL" id="RYR39589.1"/>
    </source>
</evidence>
<dbReference type="PANTHER" id="PTHR46033:SF8">
    <property type="entry name" value="PROTEIN MAINTENANCE OF MERISTEMS-LIKE"/>
    <property type="match status" value="1"/>
</dbReference>
<gene>
    <name evidence="2" type="ORF">Ahy_A09g045143</name>
</gene>
<protein>
    <recommendedName>
        <fullName evidence="1">Aminotransferase-like plant mobile domain-containing protein</fullName>
    </recommendedName>
</protein>
<reference evidence="2 3" key="1">
    <citation type="submission" date="2019-01" db="EMBL/GenBank/DDBJ databases">
        <title>Sequencing of cultivated peanut Arachis hypogaea provides insights into genome evolution and oil improvement.</title>
        <authorList>
            <person name="Chen X."/>
        </authorList>
    </citation>
    <scope>NUCLEOTIDE SEQUENCE [LARGE SCALE GENOMIC DNA]</scope>
    <source>
        <strain evidence="3">cv. Fuhuasheng</strain>
        <tissue evidence="2">Leaves</tissue>
    </source>
</reference>
<accession>A0A445BLN7</accession>
<dbReference type="GO" id="GO:0010073">
    <property type="term" value="P:meristem maintenance"/>
    <property type="evidence" value="ECO:0007669"/>
    <property type="project" value="InterPro"/>
</dbReference>
<evidence type="ECO:0000259" key="1">
    <source>
        <dbReference type="Pfam" id="PF10536"/>
    </source>
</evidence>
<comment type="caution">
    <text evidence="2">The sequence shown here is derived from an EMBL/GenBank/DDBJ whole genome shotgun (WGS) entry which is preliminary data.</text>
</comment>
<organism evidence="2 3">
    <name type="scientific">Arachis hypogaea</name>
    <name type="common">Peanut</name>
    <dbReference type="NCBI Taxonomy" id="3818"/>
    <lineage>
        <taxon>Eukaryota</taxon>
        <taxon>Viridiplantae</taxon>
        <taxon>Streptophyta</taxon>
        <taxon>Embryophyta</taxon>
        <taxon>Tracheophyta</taxon>
        <taxon>Spermatophyta</taxon>
        <taxon>Magnoliopsida</taxon>
        <taxon>eudicotyledons</taxon>
        <taxon>Gunneridae</taxon>
        <taxon>Pentapetalae</taxon>
        <taxon>rosids</taxon>
        <taxon>fabids</taxon>
        <taxon>Fabales</taxon>
        <taxon>Fabaceae</taxon>
        <taxon>Papilionoideae</taxon>
        <taxon>50 kb inversion clade</taxon>
        <taxon>dalbergioids sensu lato</taxon>
        <taxon>Dalbergieae</taxon>
        <taxon>Pterocarpus clade</taxon>
        <taxon>Arachis</taxon>
    </lineage>
</organism>
<dbReference type="Proteomes" id="UP000289738">
    <property type="component" value="Chromosome A09"/>
</dbReference>
<sequence>MASRDTHVPHAIWGTITLQDVAYQFGLHINGFSLMVGGKPACEWFEELFGELPPEDCIEEFIVSYGWFQNKFIVTLTDTTEAMVQVYACGYIMMLLSTMLFGDNSGARVHLQWLPYVAGLNGLGKYSWSSATLSLYSFQSDVKNLAVPLALLQSWIFWRLPTFRTRGFDVILWLLTSRWGRYMSSSDEKGLRVIATRHRLDILRVDDFIWMPYNALEIIQVVHLDILRPEHTHLWKLTTALIYFSSIEWQ</sequence>
<dbReference type="PANTHER" id="PTHR46033">
    <property type="entry name" value="PROTEIN MAIN-LIKE 2"/>
    <property type="match status" value="1"/>
</dbReference>
<keyword evidence="3" id="KW-1185">Reference proteome</keyword>
<dbReference type="InterPro" id="IPR044824">
    <property type="entry name" value="MAIN-like"/>
</dbReference>